<evidence type="ECO:0000313" key="9">
    <source>
        <dbReference type="EMBL" id="WEW57604.1"/>
    </source>
</evidence>
<dbReference type="GO" id="GO:0005524">
    <property type="term" value="F:ATP binding"/>
    <property type="evidence" value="ECO:0007669"/>
    <property type="project" value="InterPro"/>
</dbReference>
<reference evidence="9" key="1">
    <citation type="submission" date="2023-03" db="EMBL/GenBank/DDBJ databases">
        <title>Emydomyces testavorans Genome Sequence.</title>
        <authorList>
            <person name="Hoyer L."/>
        </authorList>
    </citation>
    <scope>NUCLEOTIDE SEQUENCE</scope>
    <source>
        <strain evidence="9">16-2883</strain>
    </source>
</reference>
<dbReference type="Pfam" id="PF14510">
    <property type="entry name" value="ABC_trans_N"/>
    <property type="match status" value="1"/>
</dbReference>
<evidence type="ECO:0000256" key="1">
    <source>
        <dbReference type="ARBA" id="ARBA00004141"/>
    </source>
</evidence>
<dbReference type="PANTHER" id="PTHR19241">
    <property type="entry name" value="ATP-BINDING CASSETTE TRANSPORTER"/>
    <property type="match status" value="1"/>
</dbReference>
<evidence type="ECO:0000256" key="5">
    <source>
        <dbReference type="ARBA" id="ARBA00023136"/>
    </source>
</evidence>
<proteinExistence type="predicted"/>
<feature type="region of interest" description="Disordered" evidence="6">
    <location>
        <begin position="66"/>
        <end position="91"/>
    </location>
</feature>
<dbReference type="SUPFAM" id="SSF52540">
    <property type="entry name" value="P-loop containing nucleoside triphosphate hydrolases"/>
    <property type="match status" value="1"/>
</dbReference>
<feature type="domain" description="ABC transporter" evidence="8">
    <location>
        <begin position="151"/>
        <end position="399"/>
    </location>
</feature>
<feature type="compositionally biased region" description="Polar residues" evidence="6">
    <location>
        <begin position="1"/>
        <end position="19"/>
    </location>
</feature>
<evidence type="ECO:0000259" key="8">
    <source>
        <dbReference type="PROSITE" id="PS50893"/>
    </source>
</evidence>
<keyword evidence="2" id="KW-0813">Transport</keyword>
<dbReference type="Proteomes" id="UP001219355">
    <property type="component" value="Chromosome 2"/>
</dbReference>
<dbReference type="Pfam" id="PF01061">
    <property type="entry name" value="ABC2_membrane"/>
    <property type="match status" value="1"/>
</dbReference>
<dbReference type="Pfam" id="PF00005">
    <property type="entry name" value="ABC_tran"/>
    <property type="match status" value="1"/>
</dbReference>
<organism evidence="9 10">
    <name type="scientific">Emydomyces testavorans</name>
    <dbReference type="NCBI Taxonomy" id="2070801"/>
    <lineage>
        <taxon>Eukaryota</taxon>
        <taxon>Fungi</taxon>
        <taxon>Dikarya</taxon>
        <taxon>Ascomycota</taxon>
        <taxon>Pezizomycotina</taxon>
        <taxon>Eurotiomycetes</taxon>
        <taxon>Eurotiomycetidae</taxon>
        <taxon>Onygenales</taxon>
        <taxon>Nannizziopsiaceae</taxon>
        <taxon>Emydomyces</taxon>
    </lineage>
</organism>
<feature type="transmembrane region" description="Helical" evidence="7">
    <location>
        <begin position="594"/>
        <end position="614"/>
    </location>
</feature>
<protein>
    <submittedName>
        <fullName evidence="9">GTPase-activating protein</fullName>
    </submittedName>
</protein>
<keyword evidence="3 7" id="KW-0812">Transmembrane</keyword>
<evidence type="ECO:0000256" key="6">
    <source>
        <dbReference type="SAM" id="MobiDB-lite"/>
    </source>
</evidence>
<feature type="transmembrane region" description="Helical" evidence="7">
    <location>
        <begin position="512"/>
        <end position="532"/>
    </location>
</feature>
<dbReference type="PROSITE" id="PS00211">
    <property type="entry name" value="ABC_TRANSPORTER_1"/>
    <property type="match status" value="1"/>
</dbReference>
<evidence type="ECO:0000256" key="3">
    <source>
        <dbReference type="ARBA" id="ARBA00022692"/>
    </source>
</evidence>
<dbReference type="AlphaFoldDB" id="A0AAF0DG90"/>
<dbReference type="PROSITE" id="PS50893">
    <property type="entry name" value="ABC_TRANSPORTER_2"/>
    <property type="match status" value="1"/>
</dbReference>
<keyword evidence="4 7" id="KW-1133">Transmembrane helix</keyword>
<dbReference type="InterPro" id="IPR003439">
    <property type="entry name" value="ABC_transporter-like_ATP-bd"/>
</dbReference>
<dbReference type="Gene3D" id="3.40.50.300">
    <property type="entry name" value="P-loop containing nucleotide triphosphate hydrolases"/>
    <property type="match status" value="1"/>
</dbReference>
<gene>
    <name evidence="9" type="primary">MDR1_2</name>
    <name evidence="9" type="ORF">PRK78_003071</name>
</gene>
<dbReference type="InterPro" id="IPR017871">
    <property type="entry name" value="ABC_transporter-like_CS"/>
</dbReference>
<name>A0AAF0DG90_9EURO</name>
<feature type="transmembrane region" description="Helical" evidence="7">
    <location>
        <begin position="652"/>
        <end position="671"/>
    </location>
</feature>
<keyword evidence="10" id="KW-1185">Reference proteome</keyword>
<feature type="region of interest" description="Disordered" evidence="6">
    <location>
        <begin position="1"/>
        <end position="34"/>
    </location>
</feature>
<dbReference type="InterPro" id="IPR013525">
    <property type="entry name" value="ABC2_TM"/>
</dbReference>
<evidence type="ECO:0000256" key="4">
    <source>
        <dbReference type="ARBA" id="ARBA00022989"/>
    </source>
</evidence>
<dbReference type="CDD" id="cd03233">
    <property type="entry name" value="ABCG_PDR_domain1"/>
    <property type="match status" value="1"/>
</dbReference>
<evidence type="ECO:0000313" key="10">
    <source>
        <dbReference type="Proteomes" id="UP001219355"/>
    </source>
</evidence>
<sequence length="676" mass="74694">MSTAPPASDISIHSANHDPQSAPPESSAAVRLNPSGDYVEDDEAIRTLSSSESGIDNAHIASVLSQTPGHALGDGTHLGRRDNIGGGDPAVDPTKPEFNLYKWTQMYMKLIKDSGIKSPRTGVTFKDLSVSGSGAAMHYQNTVLSPLMVPFRLREHFRKKSEKLILRNFNGDLKVGEMLIVLGRPGSGCSTFLKTISGELHGLRKKEGSIIHYNGIPQDIFSKEFRGEAIYSAEEEQHFAHLTVGQTLRFAAAARTPSVRIMGVPRKVFSEHITKVVMTIFGLNHTKDTKVGDDYVRGVSGGERKRVSLAELSLGGAQLVCWDNSTRGLDAATALEFTRALKVSSRVGMTHLLAIYQAGQAIYDQFDKAIVLYEGRQIYFGPAKSAKTYFEDMGWFCPPRETTGNFLTSVTNPDERRPRKGFEAKVPRTALEFEQYWLQSQIFKDLQNEIKQSEIEHPGASKALTKQREAHHQAQANYVRKKSPYTISLFMQLRLCTIRAYQRMWGDKASTIAIIISQVVVALIVGSIFFGTPNTTDSFFAKSSVLFFAILLNGLTSINEIIGTDVQRPIVAKHVSFAYYHASAEALAGVVAEIPLKFMTAAVFDVILYFLGGLRKEPAQFFIFFLFTFMTMLTMSAIFRTVAAATKTVSQAMAYAGVMILAITIYTGFTIQKSYM</sequence>
<dbReference type="InterPro" id="IPR029481">
    <property type="entry name" value="ABC_trans_N"/>
</dbReference>
<dbReference type="GO" id="GO:0016887">
    <property type="term" value="F:ATP hydrolysis activity"/>
    <property type="evidence" value="ECO:0007669"/>
    <property type="project" value="InterPro"/>
</dbReference>
<evidence type="ECO:0000256" key="2">
    <source>
        <dbReference type="ARBA" id="ARBA00022448"/>
    </source>
</evidence>
<dbReference type="GO" id="GO:0016020">
    <property type="term" value="C:membrane"/>
    <property type="evidence" value="ECO:0007669"/>
    <property type="project" value="UniProtKB-SubCell"/>
</dbReference>
<feature type="transmembrane region" description="Helical" evidence="7">
    <location>
        <begin position="621"/>
        <end position="640"/>
    </location>
</feature>
<dbReference type="InterPro" id="IPR034001">
    <property type="entry name" value="ABCG_PDR_1"/>
</dbReference>
<keyword evidence="5 7" id="KW-0472">Membrane</keyword>
<dbReference type="EMBL" id="CP120628">
    <property type="protein sequence ID" value="WEW57604.1"/>
    <property type="molecule type" value="Genomic_DNA"/>
</dbReference>
<accession>A0AAF0DG90</accession>
<dbReference type="GO" id="GO:0140359">
    <property type="term" value="F:ABC-type transporter activity"/>
    <property type="evidence" value="ECO:0007669"/>
    <property type="project" value="InterPro"/>
</dbReference>
<feature type="transmembrane region" description="Helical" evidence="7">
    <location>
        <begin position="539"/>
        <end position="558"/>
    </location>
</feature>
<comment type="subcellular location">
    <subcellularLocation>
        <location evidence="1">Membrane</location>
        <topology evidence="1">Multi-pass membrane protein</topology>
    </subcellularLocation>
</comment>
<evidence type="ECO:0000256" key="7">
    <source>
        <dbReference type="SAM" id="Phobius"/>
    </source>
</evidence>
<dbReference type="InterPro" id="IPR027417">
    <property type="entry name" value="P-loop_NTPase"/>
</dbReference>